<dbReference type="GO" id="GO:0016887">
    <property type="term" value="F:ATP hydrolysis activity"/>
    <property type="evidence" value="ECO:0007669"/>
    <property type="project" value="InterPro"/>
</dbReference>
<keyword evidence="3" id="KW-1003">Cell membrane</keyword>
<dbReference type="AlphaFoldDB" id="A0A9X2RHS1"/>
<dbReference type="Pfam" id="PF00005">
    <property type="entry name" value="ABC_tran"/>
    <property type="match status" value="1"/>
</dbReference>
<dbReference type="InterPro" id="IPR039421">
    <property type="entry name" value="Type_1_exporter"/>
</dbReference>
<dbReference type="Gene3D" id="3.40.50.300">
    <property type="entry name" value="P-loop containing nucleotide triphosphate hydrolases"/>
    <property type="match status" value="1"/>
</dbReference>
<dbReference type="InterPro" id="IPR003439">
    <property type="entry name" value="ABC_transporter-like_ATP-bd"/>
</dbReference>
<dbReference type="Gene3D" id="1.20.1560.10">
    <property type="entry name" value="ABC transporter type 1, transmembrane domain"/>
    <property type="match status" value="1"/>
</dbReference>
<evidence type="ECO:0000256" key="5">
    <source>
        <dbReference type="ARBA" id="ARBA00022741"/>
    </source>
</evidence>
<evidence type="ECO:0000256" key="3">
    <source>
        <dbReference type="ARBA" id="ARBA00022475"/>
    </source>
</evidence>
<evidence type="ECO:0000256" key="6">
    <source>
        <dbReference type="ARBA" id="ARBA00022840"/>
    </source>
</evidence>
<comment type="caution">
    <text evidence="12">The sequence shown here is derived from an EMBL/GenBank/DDBJ whole genome shotgun (WGS) entry which is preliminary data.</text>
</comment>
<dbReference type="SUPFAM" id="SSF90123">
    <property type="entry name" value="ABC transporter transmembrane region"/>
    <property type="match status" value="1"/>
</dbReference>
<evidence type="ECO:0000259" key="10">
    <source>
        <dbReference type="PROSITE" id="PS50893"/>
    </source>
</evidence>
<evidence type="ECO:0000256" key="2">
    <source>
        <dbReference type="ARBA" id="ARBA00022448"/>
    </source>
</evidence>
<dbReference type="RefSeq" id="WP_255135501.1">
    <property type="nucleotide sequence ID" value="NZ_JANDBC010000003.1"/>
</dbReference>
<evidence type="ECO:0000256" key="7">
    <source>
        <dbReference type="ARBA" id="ARBA00022989"/>
    </source>
</evidence>
<feature type="transmembrane region" description="Helical" evidence="9">
    <location>
        <begin position="178"/>
        <end position="198"/>
    </location>
</feature>
<evidence type="ECO:0000313" key="12">
    <source>
        <dbReference type="EMBL" id="MCP9292603.1"/>
    </source>
</evidence>
<dbReference type="SUPFAM" id="SSF52540">
    <property type="entry name" value="P-loop containing nucleoside triphosphate hydrolases"/>
    <property type="match status" value="1"/>
</dbReference>
<dbReference type="GO" id="GO:0005524">
    <property type="term" value="F:ATP binding"/>
    <property type="evidence" value="ECO:0007669"/>
    <property type="project" value="UniProtKB-KW"/>
</dbReference>
<feature type="transmembrane region" description="Helical" evidence="9">
    <location>
        <begin position="283"/>
        <end position="310"/>
    </location>
</feature>
<dbReference type="PANTHER" id="PTHR43394">
    <property type="entry name" value="ATP-DEPENDENT PERMEASE MDL1, MITOCHONDRIAL"/>
    <property type="match status" value="1"/>
</dbReference>
<dbReference type="FunFam" id="3.40.50.300:FF:000221">
    <property type="entry name" value="Multidrug ABC transporter ATP-binding protein"/>
    <property type="match status" value="1"/>
</dbReference>
<proteinExistence type="predicted"/>
<keyword evidence="13" id="KW-1185">Reference proteome</keyword>
<dbReference type="InterPro" id="IPR036640">
    <property type="entry name" value="ABC1_TM_sf"/>
</dbReference>
<name>A0A9X2RHS1_9BACT</name>
<keyword evidence="6 12" id="KW-0067">ATP-binding</keyword>
<feature type="transmembrane region" description="Helical" evidence="9">
    <location>
        <begin position="73"/>
        <end position="94"/>
    </location>
</feature>
<dbReference type="InterPro" id="IPR003593">
    <property type="entry name" value="AAA+_ATPase"/>
</dbReference>
<dbReference type="InterPro" id="IPR027417">
    <property type="entry name" value="P-loop_NTPase"/>
</dbReference>
<dbReference type="Proteomes" id="UP001139125">
    <property type="component" value="Unassembled WGS sequence"/>
</dbReference>
<dbReference type="GO" id="GO:0005886">
    <property type="term" value="C:plasma membrane"/>
    <property type="evidence" value="ECO:0007669"/>
    <property type="project" value="UniProtKB-SubCell"/>
</dbReference>
<feature type="transmembrane region" description="Helical" evidence="9">
    <location>
        <begin position="255"/>
        <end position="277"/>
    </location>
</feature>
<dbReference type="Pfam" id="PF00664">
    <property type="entry name" value="ABC_membrane"/>
    <property type="match status" value="1"/>
</dbReference>
<evidence type="ECO:0000259" key="11">
    <source>
        <dbReference type="PROSITE" id="PS50929"/>
    </source>
</evidence>
<feature type="domain" description="ABC transmembrane type-1" evidence="11">
    <location>
        <begin position="19"/>
        <end position="319"/>
    </location>
</feature>
<evidence type="ECO:0000256" key="8">
    <source>
        <dbReference type="ARBA" id="ARBA00023136"/>
    </source>
</evidence>
<keyword evidence="4 9" id="KW-0812">Transmembrane</keyword>
<evidence type="ECO:0000256" key="9">
    <source>
        <dbReference type="SAM" id="Phobius"/>
    </source>
</evidence>
<accession>A0A9X2RHS1</accession>
<keyword evidence="7 9" id="KW-1133">Transmembrane helix</keyword>
<feature type="domain" description="ABC transporter" evidence="10">
    <location>
        <begin position="352"/>
        <end position="587"/>
    </location>
</feature>
<evidence type="ECO:0000256" key="4">
    <source>
        <dbReference type="ARBA" id="ARBA00022692"/>
    </source>
</evidence>
<organism evidence="12 13">
    <name type="scientific">Gracilimonas sediminicola</name>
    <dbReference type="NCBI Taxonomy" id="2952158"/>
    <lineage>
        <taxon>Bacteria</taxon>
        <taxon>Pseudomonadati</taxon>
        <taxon>Balneolota</taxon>
        <taxon>Balneolia</taxon>
        <taxon>Balneolales</taxon>
        <taxon>Balneolaceae</taxon>
        <taxon>Gracilimonas</taxon>
    </lineage>
</organism>
<feature type="transmembrane region" description="Helical" evidence="9">
    <location>
        <begin position="20"/>
        <end position="39"/>
    </location>
</feature>
<dbReference type="SMART" id="SM00382">
    <property type="entry name" value="AAA"/>
    <property type="match status" value="1"/>
</dbReference>
<dbReference type="CDD" id="cd18541">
    <property type="entry name" value="ABC_6TM_TmrB_like"/>
    <property type="match status" value="1"/>
</dbReference>
<keyword evidence="5" id="KW-0547">Nucleotide-binding</keyword>
<dbReference type="PANTHER" id="PTHR43394:SF1">
    <property type="entry name" value="ATP-BINDING CASSETTE SUB-FAMILY B MEMBER 10, MITOCHONDRIAL"/>
    <property type="match status" value="1"/>
</dbReference>
<protein>
    <submittedName>
        <fullName evidence="12">ABC transporter ATP-binding protein/permease</fullName>
    </submittedName>
</protein>
<dbReference type="GO" id="GO:0015421">
    <property type="term" value="F:ABC-type oligopeptide transporter activity"/>
    <property type="evidence" value="ECO:0007669"/>
    <property type="project" value="TreeGrafter"/>
</dbReference>
<gene>
    <name evidence="12" type="ORF">NM125_13525</name>
</gene>
<dbReference type="InterPro" id="IPR011527">
    <property type="entry name" value="ABC1_TM_dom"/>
</dbReference>
<comment type="subcellular location">
    <subcellularLocation>
        <location evidence="1">Cell membrane</location>
        <topology evidence="1">Multi-pass membrane protein</topology>
    </subcellularLocation>
</comment>
<keyword evidence="2" id="KW-0813">Transport</keyword>
<dbReference type="EMBL" id="JANDBC010000003">
    <property type="protein sequence ID" value="MCP9292603.1"/>
    <property type="molecule type" value="Genomic_DNA"/>
</dbReference>
<dbReference type="PROSITE" id="PS50893">
    <property type="entry name" value="ABC_TRANSPORTER_2"/>
    <property type="match status" value="1"/>
</dbReference>
<reference evidence="12" key="1">
    <citation type="submission" date="2022-06" db="EMBL/GenBank/DDBJ databases">
        <title>Gracilimonas sp. CAU 1638 isolated from sea sediment.</title>
        <authorList>
            <person name="Kim W."/>
        </authorList>
    </citation>
    <scope>NUCLEOTIDE SEQUENCE</scope>
    <source>
        <strain evidence="12">CAU 1638</strain>
    </source>
</reference>
<feature type="transmembrane region" description="Helical" evidence="9">
    <location>
        <begin position="151"/>
        <end position="172"/>
    </location>
</feature>
<keyword evidence="8 9" id="KW-0472">Membrane</keyword>
<evidence type="ECO:0000256" key="1">
    <source>
        <dbReference type="ARBA" id="ARBA00004651"/>
    </source>
</evidence>
<evidence type="ECO:0000313" key="13">
    <source>
        <dbReference type="Proteomes" id="UP001139125"/>
    </source>
</evidence>
<sequence>MGAIKQLNRYLKKYKGTMILGALFLTASNAFLVWIPVLIRQTMDEVERIGAEGFDVPSSIVQTLFTTEASKLLATNSLILIGAVVMYGILLFATRQTLIVTSRRVEFDIRNDIVEKLMKLPQRYFAENSSGETYVRATEDVGKVRDYYGPVIMYSINTITRAGFVLTMMFLVNPTLTLWALIPLPLISIFAYWITGFIHTHSTIIQEQYSSLAGRAKETFSAIRLIKAYNRIDNEQKLFENESEKYRKKKLRLDMIESMFHPALNFLIGISLLIVIWKGGEMVIAGTITVGNIAEFLIYVAYLIWPVAALGYTTNRFQRSLASWNRIEELMNEPIEIKSSDDQIDREIEGHIEFKNIGFKYPDTDEMVLRNVSFEIKPGENIAIVGRTGSGKTSLVQLIPRLFDPVEGEILIDGVNLKNWSLGRLREAIGFVPQETFLFSDTIGENIAFGVDNASDEQIETAAEKAQVKENILDFEKKFKTMLGERGITLSGGQKQRTAIARALIKDPRILIFDDSLSAVDTKTEDAILKHLRQELSGRTTIMISHRISTIKDADKIYYIEEGHIVEEGTHEELLAKDGRYTAMYNKQILEQELAEI</sequence>
<dbReference type="PROSITE" id="PS50929">
    <property type="entry name" value="ABC_TM1F"/>
    <property type="match status" value="1"/>
</dbReference>